<evidence type="ECO:0000256" key="1">
    <source>
        <dbReference type="ARBA" id="ARBA00010211"/>
    </source>
</evidence>
<dbReference type="PANTHER" id="PTHR42796:SF4">
    <property type="entry name" value="FUMARYLACETOACETATE HYDROLASE DOMAIN-CONTAINING PROTEIN 2A"/>
    <property type="match status" value="1"/>
</dbReference>
<evidence type="ECO:0000259" key="3">
    <source>
        <dbReference type="Pfam" id="PF01557"/>
    </source>
</evidence>
<dbReference type="Gene3D" id="3.90.850.10">
    <property type="entry name" value="Fumarylacetoacetase-like, C-terminal domain"/>
    <property type="match status" value="1"/>
</dbReference>
<gene>
    <name evidence="4" type="primary">FAHD2A</name>
    <name evidence="4" type="ORF">BLAG_LOCUS14845</name>
</gene>
<proteinExistence type="inferred from homology"/>
<comment type="similarity">
    <text evidence="1">Belongs to the FAH family.</text>
</comment>
<dbReference type="SUPFAM" id="SSF56529">
    <property type="entry name" value="FAH"/>
    <property type="match status" value="1"/>
</dbReference>
<name>A0A8J9ZM88_BRALA</name>
<dbReference type="AlphaFoldDB" id="A0A8J9ZM88"/>
<protein>
    <submittedName>
        <fullName evidence="4">FAHD2A protein</fullName>
    </submittedName>
</protein>
<reference evidence="4" key="1">
    <citation type="submission" date="2022-01" db="EMBL/GenBank/DDBJ databases">
        <authorList>
            <person name="Braso-Vives M."/>
        </authorList>
    </citation>
    <scope>NUCLEOTIDE SEQUENCE</scope>
</reference>
<dbReference type="EMBL" id="OV696688">
    <property type="protein sequence ID" value="CAH1256650.1"/>
    <property type="molecule type" value="Genomic_DNA"/>
</dbReference>
<evidence type="ECO:0000256" key="2">
    <source>
        <dbReference type="ARBA" id="ARBA00022723"/>
    </source>
</evidence>
<dbReference type="InterPro" id="IPR036663">
    <property type="entry name" value="Fumarylacetoacetase_C_sf"/>
</dbReference>
<dbReference type="OrthoDB" id="411064at2759"/>
<sequence length="291" mass="31451">MRLVSFRDRGSDGSRRPRVGVEVSAGGGVVDLAAASPALPRDMCDFLAAGQTALDGAKSALQSGQHVLPRDKITLASPVPNPGKVICVGMNYKDHCLEQNAPIPEEPIFFSKFGNTITGPEDDIIHPENSDKVDWEVEMVVVIGKQGKDIKEEEAFDYVAGYTVADDVSARDWQMKKNGGQWLLGKTFDTFCPLGPAIVTKDEIPDPHALGLRCRVNGKTVQDSSTEQLVFKVPTLVSWISRIVTLCPGDVILTGTPPGVGVFRKPPVFLKRGDVVECEIDGIGTIRNKVV</sequence>
<dbReference type="InterPro" id="IPR011234">
    <property type="entry name" value="Fumarylacetoacetase-like_C"/>
</dbReference>
<dbReference type="GO" id="GO:0050163">
    <property type="term" value="F:oxaloacetate tautomerase activity"/>
    <property type="evidence" value="ECO:0007669"/>
    <property type="project" value="UniProtKB-ARBA"/>
</dbReference>
<keyword evidence="2" id="KW-0479">Metal-binding</keyword>
<dbReference type="PANTHER" id="PTHR42796">
    <property type="entry name" value="FUMARYLACETOACETATE HYDROLASE DOMAIN-CONTAINING PROTEIN 2A-RELATED"/>
    <property type="match status" value="1"/>
</dbReference>
<dbReference type="GO" id="GO:0006107">
    <property type="term" value="P:oxaloacetate metabolic process"/>
    <property type="evidence" value="ECO:0007669"/>
    <property type="project" value="UniProtKB-ARBA"/>
</dbReference>
<dbReference type="FunFam" id="3.90.850.10:FF:000002">
    <property type="entry name" value="2-hydroxyhepta-2,4-diene-1,7-dioate isomerase"/>
    <property type="match status" value="1"/>
</dbReference>
<evidence type="ECO:0000313" key="5">
    <source>
        <dbReference type="Proteomes" id="UP000838412"/>
    </source>
</evidence>
<feature type="domain" description="Fumarylacetoacetase-like C-terminal" evidence="3">
    <location>
        <begin position="84"/>
        <end position="291"/>
    </location>
</feature>
<dbReference type="GO" id="GO:0046872">
    <property type="term" value="F:metal ion binding"/>
    <property type="evidence" value="ECO:0007669"/>
    <property type="project" value="UniProtKB-KW"/>
</dbReference>
<accession>A0A8J9ZM88</accession>
<evidence type="ECO:0000313" key="4">
    <source>
        <dbReference type="EMBL" id="CAH1256650.1"/>
    </source>
</evidence>
<keyword evidence="5" id="KW-1185">Reference proteome</keyword>
<dbReference type="Proteomes" id="UP000838412">
    <property type="component" value="Chromosome 3"/>
</dbReference>
<organism evidence="4 5">
    <name type="scientific">Branchiostoma lanceolatum</name>
    <name type="common">Common lancelet</name>
    <name type="synonym">Amphioxus lanceolatum</name>
    <dbReference type="NCBI Taxonomy" id="7740"/>
    <lineage>
        <taxon>Eukaryota</taxon>
        <taxon>Metazoa</taxon>
        <taxon>Chordata</taxon>
        <taxon>Cephalochordata</taxon>
        <taxon>Leptocardii</taxon>
        <taxon>Amphioxiformes</taxon>
        <taxon>Branchiostomatidae</taxon>
        <taxon>Branchiostoma</taxon>
    </lineage>
</organism>
<dbReference type="Pfam" id="PF01557">
    <property type="entry name" value="FAA_hydrolase"/>
    <property type="match status" value="1"/>
</dbReference>
<dbReference type="InterPro" id="IPR051121">
    <property type="entry name" value="FAH"/>
</dbReference>